<evidence type="ECO:0000313" key="4">
    <source>
        <dbReference type="Proteomes" id="UP001589814"/>
    </source>
</evidence>
<proteinExistence type="inferred from homology"/>
<comment type="caution">
    <text evidence="3">The sequence shown here is derived from an EMBL/GenBank/DDBJ whole genome shotgun (WGS) entry which is preliminary data.</text>
</comment>
<evidence type="ECO:0000256" key="2">
    <source>
        <dbReference type="ARBA" id="ARBA00022649"/>
    </source>
</evidence>
<organism evidence="3 4">
    <name type="scientific">Kushneria aurantia</name>
    <dbReference type="NCBI Taxonomy" id="504092"/>
    <lineage>
        <taxon>Bacteria</taxon>
        <taxon>Pseudomonadati</taxon>
        <taxon>Pseudomonadota</taxon>
        <taxon>Gammaproteobacteria</taxon>
        <taxon>Oceanospirillales</taxon>
        <taxon>Halomonadaceae</taxon>
        <taxon>Kushneria</taxon>
    </lineage>
</organism>
<dbReference type="RefSeq" id="WP_083920754.1">
    <property type="nucleotide sequence ID" value="NZ_JBHLVX010000043.1"/>
</dbReference>
<accession>A0ABV6G4F3</accession>
<gene>
    <name evidence="3" type="ORF">ACFFHW_11090</name>
</gene>
<protein>
    <submittedName>
        <fullName evidence="3">Type II toxin-antitoxin system RelE/ParE family toxin</fullName>
    </submittedName>
</protein>
<keyword evidence="4" id="KW-1185">Reference proteome</keyword>
<evidence type="ECO:0000256" key="1">
    <source>
        <dbReference type="ARBA" id="ARBA00006226"/>
    </source>
</evidence>
<dbReference type="PANTHER" id="PTHR33755">
    <property type="entry name" value="TOXIN PARE1-RELATED"/>
    <property type="match status" value="1"/>
</dbReference>
<keyword evidence="2" id="KW-1277">Toxin-antitoxin system</keyword>
<dbReference type="InterPro" id="IPR007712">
    <property type="entry name" value="RelE/ParE_toxin"/>
</dbReference>
<dbReference type="PANTHER" id="PTHR33755:SF8">
    <property type="entry name" value="TOXIN PARE2"/>
    <property type="match status" value="1"/>
</dbReference>
<dbReference type="EMBL" id="JBHLVX010000043">
    <property type="protein sequence ID" value="MFC0268516.1"/>
    <property type="molecule type" value="Genomic_DNA"/>
</dbReference>
<dbReference type="Pfam" id="PF05016">
    <property type="entry name" value="ParE_toxin"/>
    <property type="match status" value="1"/>
</dbReference>
<reference evidence="3 4" key="1">
    <citation type="submission" date="2024-09" db="EMBL/GenBank/DDBJ databases">
        <authorList>
            <person name="Sun Q."/>
            <person name="Mori K."/>
        </authorList>
    </citation>
    <scope>NUCLEOTIDE SEQUENCE [LARGE SCALE GENOMIC DNA]</scope>
    <source>
        <strain evidence="3 4">CCM 7415</strain>
    </source>
</reference>
<dbReference type="InterPro" id="IPR035093">
    <property type="entry name" value="RelE/ParE_toxin_dom_sf"/>
</dbReference>
<name>A0ABV6G4F3_9GAMM</name>
<dbReference type="Proteomes" id="UP001589814">
    <property type="component" value="Unassembled WGS sequence"/>
</dbReference>
<comment type="similarity">
    <text evidence="1">Belongs to the RelE toxin family.</text>
</comment>
<dbReference type="NCBIfam" id="TIGR02385">
    <property type="entry name" value="RelE_StbE"/>
    <property type="match status" value="1"/>
</dbReference>
<sequence length="90" mass="10183">MRIEWSDEAQLDLVDIQSWIEQSNPRAAETLRAAIASGVGRLSQAPHAFPQGRVVGTREYVVHPNYILIYSIDATVVTVLRLLHARRQYP</sequence>
<dbReference type="InterPro" id="IPR051803">
    <property type="entry name" value="TA_system_RelE-like_toxin"/>
</dbReference>
<dbReference type="Gene3D" id="3.30.2310.20">
    <property type="entry name" value="RelE-like"/>
    <property type="match status" value="1"/>
</dbReference>
<evidence type="ECO:0000313" key="3">
    <source>
        <dbReference type="EMBL" id="MFC0268516.1"/>
    </source>
</evidence>